<evidence type="ECO:0000256" key="2">
    <source>
        <dbReference type="ARBA" id="ARBA00022448"/>
    </source>
</evidence>
<feature type="transmembrane region" description="Helical" evidence="6">
    <location>
        <begin position="334"/>
        <end position="354"/>
    </location>
</feature>
<sequence length="447" mass="48525">MMEFSQGPVLWQAIAAVVIFAAAYIFILIERWERMYTALGGAVLMIVLGIVPIGKALTTYANWRVLMLLASLFIIAGLFQKTGLISYGASRMIRKFRLQPFTILVGLSLLTAISSALWDSLVAIAVIVPIVMKTAKMMKVSPVPFLISVLLSAHIGGASTLMGNLPNRLIGEAVDISAADMLLNIGPLSLILLAFVYIVMWFLYGKRMIIAETGKRELLSLQPASYLTDDRTYLIGGSLIASLTLLALLLQNLLGWHASYIAASGAILFSLLNYKSIVGLAKQKDWLAAWITIKDSQLLFFFGLFVMVGGLIHAGFTGLIAVKGLELSQGNVPFLTNLLLWLTAFGSAMMDYIPYTAAMIPVVKDMSNVILSYSSFTTAMPLWWSLLIGTAIGSGVTLLSSTTSMYAAVLSDQEGGGLTQRNYFLVAAPISLLLCIIATIYFNLFLL</sequence>
<evidence type="ECO:0000256" key="6">
    <source>
        <dbReference type="SAM" id="Phobius"/>
    </source>
</evidence>
<evidence type="ECO:0000313" key="8">
    <source>
        <dbReference type="EMBL" id="GFZ85917.1"/>
    </source>
</evidence>
<reference evidence="9" key="1">
    <citation type="journal article" date="2019" name="Int. J. Syst. Evol. Microbiol.">
        <title>The Global Catalogue of Microorganisms (GCM) 10K type strain sequencing project: providing services to taxonomists for standard genome sequencing and annotation.</title>
        <authorList>
            <consortium name="The Broad Institute Genomics Platform"/>
            <consortium name="The Broad Institute Genome Sequencing Center for Infectious Disease"/>
            <person name="Wu L."/>
            <person name="Ma J."/>
        </authorList>
    </citation>
    <scope>NUCLEOTIDE SEQUENCE [LARGE SCALE GENOMIC DNA]</scope>
    <source>
        <strain evidence="9">CGMCC 1.15043</strain>
    </source>
</reference>
<evidence type="ECO:0000256" key="3">
    <source>
        <dbReference type="ARBA" id="ARBA00022692"/>
    </source>
</evidence>
<feature type="transmembrane region" description="Helical" evidence="6">
    <location>
        <begin position="35"/>
        <end position="53"/>
    </location>
</feature>
<comment type="subcellular location">
    <subcellularLocation>
        <location evidence="1">Membrane</location>
        <topology evidence="1">Multi-pass membrane protein</topology>
    </subcellularLocation>
</comment>
<dbReference type="EMBL" id="BMHE01000017">
    <property type="protein sequence ID" value="GFZ85917.1"/>
    <property type="molecule type" value="Genomic_DNA"/>
</dbReference>
<feature type="domain" description="Citrate transporter-like" evidence="7">
    <location>
        <begin position="24"/>
        <end position="389"/>
    </location>
</feature>
<feature type="transmembrane region" description="Helical" evidence="6">
    <location>
        <begin position="256"/>
        <end position="277"/>
    </location>
</feature>
<keyword evidence="2" id="KW-0813">Transport</keyword>
<evidence type="ECO:0000256" key="4">
    <source>
        <dbReference type="ARBA" id="ARBA00022989"/>
    </source>
</evidence>
<dbReference type="InterPro" id="IPR051475">
    <property type="entry name" value="Diverse_Ion_Transporter"/>
</dbReference>
<protein>
    <submittedName>
        <fullName evidence="8">Membrane protein</fullName>
    </submittedName>
</protein>
<evidence type="ECO:0000256" key="5">
    <source>
        <dbReference type="ARBA" id="ARBA00023136"/>
    </source>
</evidence>
<dbReference type="Pfam" id="PF03600">
    <property type="entry name" value="CitMHS"/>
    <property type="match status" value="1"/>
</dbReference>
<dbReference type="Proteomes" id="UP000615455">
    <property type="component" value="Unassembled WGS sequence"/>
</dbReference>
<evidence type="ECO:0000256" key="1">
    <source>
        <dbReference type="ARBA" id="ARBA00004141"/>
    </source>
</evidence>
<dbReference type="PANTHER" id="PTHR43568">
    <property type="entry name" value="P PROTEIN"/>
    <property type="match status" value="1"/>
</dbReference>
<feature type="transmembrane region" description="Helical" evidence="6">
    <location>
        <begin position="65"/>
        <end position="89"/>
    </location>
</feature>
<proteinExistence type="predicted"/>
<feature type="transmembrane region" description="Helical" evidence="6">
    <location>
        <begin position="232"/>
        <end position="250"/>
    </location>
</feature>
<comment type="caution">
    <text evidence="8">The sequence shown here is derived from an EMBL/GenBank/DDBJ whole genome shotgun (WGS) entry which is preliminary data.</text>
</comment>
<dbReference type="RefSeq" id="WP_189013381.1">
    <property type="nucleotide sequence ID" value="NZ_BMHE01000017.1"/>
</dbReference>
<keyword evidence="4 6" id="KW-1133">Transmembrane helix</keyword>
<keyword evidence="9" id="KW-1185">Reference proteome</keyword>
<name>A0ABQ1ETW7_9BACL</name>
<keyword evidence="3 6" id="KW-0812">Transmembrane</keyword>
<gene>
    <name evidence="8" type="primary">arsB</name>
    <name evidence="8" type="ORF">GCM10008018_34990</name>
</gene>
<feature type="transmembrane region" description="Helical" evidence="6">
    <location>
        <begin position="143"/>
        <end position="162"/>
    </location>
</feature>
<evidence type="ECO:0000259" key="7">
    <source>
        <dbReference type="Pfam" id="PF03600"/>
    </source>
</evidence>
<accession>A0ABQ1ETW7</accession>
<feature type="transmembrane region" description="Helical" evidence="6">
    <location>
        <begin position="423"/>
        <end position="446"/>
    </location>
</feature>
<organism evidence="8 9">
    <name type="scientific">Paenibacillus marchantiophytorum</name>
    <dbReference type="NCBI Taxonomy" id="1619310"/>
    <lineage>
        <taxon>Bacteria</taxon>
        <taxon>Bacillati</taxon>
        <taxon>Bacillota</taxon>
        <taxon>Bacilli</taxon>
        <taxon>Bacillales</taxon>
        <taxon>Paenibacillaceae</taxon>
        <taxon>Paenibacillus</taxon>
    </lineage>
</organism>
<feature type="transmembrane region" description="Helical" evidence="6">
    <location>
        <begin position="182"/>
        <end position="204"/>
    </location>
</feature>
<feature type="transmembrane region" description="Helical" evidence="6">
    <location>
        <begin position="101"/>
        <end position="131"/>
    </location>
</feature>
<feature type="transmembrane region" description="Helical" evidence="6">
    <location>
        <begin position="9"/>
        <end position="29"/>
    </location>
</feature>
<feature type="transmembrane region" description="Helical" evidence="6">
    <location>
        <begin position="390"/>
        <end position="411"/>
    </location>
</feature>
<evidence type="ECO:0000313" key="9">
    <source>
        <dbReference type="Proteomes" id="UP000615455"/>
    </source>
</evidence>
<keyword evidence="5 6" id="KW-0472">Membrane</keyword>
<feature type="transmembrane region" description="Helical" evidence="6">
    <location>
        <begin position="298"/>
        <end position="322"/>
    </location>
</feature>
<dbReference type="InterPro" id="IPR004680">
    <property type="entry name" value="Cit_transptr-like_dom"/>
</dbReference>
<dbReference type="PANTHER" id="PTHR43568:SF1">
    <property type="entry name" value="P PROTEIN"/>
    <property type="match status" value="1"/>
</dbReference>